<dbReference type="InterPro" id="IPR036390">
    <property type="entry name" value="WH_DNA-bd_sf"/>
</dbReference>
<evidence type="ECO:0000259" key="4">
    <source>
        <dbReference type="PROSITE" id="PS50987"/>
    </source>
</evidence>
<dbReference type="Pfam" id="PF12840">
    <property type="entry name" value="HTH_20"/>
    <property type="match status" value="1"/>
</dbReference>
<feature type="domain" description="HTH arsR-type" evidence="4">
    <location>
        <begin position="258"/>
        <end position="352"/>
    </location>
</feature>
<dbReference type="InterPro" id="IPR011991">
    <property type="entry name" value="ArsR-like_HTH"/>
</dbReference>
<keyword evidence="1" id="KW-0805">Transcription regulation</keyword>
<dbReference type="EMBL" id="DPBP01000031">
    <property type="protein sequence ID" value="HCE17795.1"/>
    <property type="molecule type" value="Genomic_DNA"/>
</dbReference>
<dbReference type="Proteomes" id="UP000264141">
    <property type="component" value="Unassembled WGS sequence"/>
</dbReference>
<dbReference type="AlphaFoldDB" id="A0A0M8JNL0"/>
<name>A0A0M8JNL0_9CHLR</name>
<sequence>MSTFTPALSWDLSTAYDLFVSLFVLHHPDRFGLRPSWAAGVRSRLPPGQREFLEKAQSFLPVPLRWLYLLPAGARDAADAVSALAKIPTAERLATLSHTSEHTPEFTATLRSLSSRQSWTPAELEVIRTFYQRRGIPLKPTALLNLCQAWAHPAEFGDQYLEALQSYYRLFFTEEEQRIRPLLISGIERARELALHRSIEHLLDALSHGVHFSGLHSYREVILAPSVWSTPLVFYSPIDPARLFILFGCRPTDQPLTPSASAPEPLVLRLKALADPSRLAILRRLAESPTTPGELARHLRLRSPTVVHHLQLLRLAGLVEITLLPSGERRYALRREALQETLPALEAYLQVPISHPPSPEDPH</sequence>
<dbReference type="EMBL" id="DF967966">
    <property type="protein sequence ID" value="GAP08520.1"/>
    <property type="molecule type" value="Genomic_DNA"/>
</dbReference>
<organism evidence="7 9">
    <name type="scientific">Anaerolinea thermolimosa</name>
    <dbReference type="NCBI Taxonomy" id="229919"/>
    <lineage>
        <taxon>Bacteria</taxon>
        <taxon>Bacillati</taxon>
        <taxon>Chloroflexota</taxon>
        <taxon>Anaerolineae</taxon>
        <taxon>Anaerolineales</taxon>
        <taxon>Anaerolineaceae</taxon>
        <taxon>Anaerolinea</taxon>
    </lineage>
</organism>
<evidence type="ECO:0000313" key="6">
    <source>
        <dbReference type="EMBL" id="GAP08522.1"/>
    </source>
</evidence>
<dbReference type="Proteomes" id="UP000253922">
    <property type="component" value="Unassembled WGS sequence"/>
</dbReference>
<dbReference type="SMART" id="SM00418">
    <property type="entry name" value="HTH_ARSR"/>
    <property type="match status" value="1"/>
</dbReference>
<dbReference type="STRING" id="229919.GCA_001050195_03360"/>
<keyword evidence="2" id="KW-0238">DNA-binding</keyword>
<dbReference type="GO" id="GO:0003700">
    <property type="term" value="F:DNA-binding transcription factor activity"/>
    <property type="evidence" value="ECO:0007669"/>
    <property type="project" value="InterPro"/>
</dbReference>
<protein>
    <submittedName>
        <fullName evidence="7">ArsR family transcriptional regulator</fullName>
    </submittedName>
    <submittedName>
        <fullName evidence="5">Predicted transcriptional regulators</fullName>
    </submittedName>
</protein>
<dbReference type="PANTHER" id="PTHR33154">
    <property type="entry name" value="TRANSCRIPTIONAL REGULATOR, ARSR FAMILY"/>
    <property type="match status" value="1"/>
</dbReference>
<evidence type="ECO:0000256" key="2">
    <source>
        <dbReference type="ARBA" id="ARBA00023125"/>
    </source>
</evidence>
<keyword evidence="3" id="KW-0804">Transcription</keyword>
<reference evidence="5" key="1">
    <citation type="journal article" date="2015" name="Genome Announc.">
        <title>Draft Genome Sequences of Anaerolinea thermolimosa IMO-1, Bellilinea caldifistulae GOMI-1, Leptolinea tardivitalis YMTK-2, Levilinea saccharolytica KIBI-1, Longilinea arvoryzae KOME-1, Previously Described as Members of the Class Anaerolineae (Chloroflexi).</title>
        <authorList>
            <person name="Matsuura N."/>
            <person name="Tourlousse M.D."/>
            <person name="Ohashi A."/>
            <person name="Hugenholtz P."/>
            <person name="Sekiguchi Y."/>
        </authorList>
    </citation>
    <scope>NUCLEOTIDE SEQUENCE</scope>
    <source>
        <strain evidence="5">IMO-1</strain>
    </source>
</reference>
<reference evidence="7 9" key="3">
    <citation type="journal article" date="2018" name="Nat. Biotechnol.">
        <title>A standardized bacterial taxonomy based on genome phylogeny substantially revises the tree of life.</title>
        <authorList>
            <person name="Parks D.H."/>
            <person name="Chuvochina M."/>
            <person name="Waite D.W."/>
            <person name="Rinke C."/>
            <person name="Skarshewski A."/>
            <person name="Chaumeil P.A."/>
            <person name="Hugenholtz P."/>
        </authorList>
    </citation>
    <scope>NUCLEOTIDE SEQUENCE [LARGE SCALE GENOMIC DNA]</scope>
    <source>
        <strain evidence="7">UBA8781</strain>
    </source>
</reference>
<dbReference type="SUPFAM" id="SSF46785">
    <property type="entry name" value="Winged helix' DNA-binding domain"/>
    <property type="match status" value="1"/>
</dbReference>
<proteinExistence type="predicted"/>
<dbReference type="InterPro" id="IPR036388">
    <property type="entry name" value="WH-like_DNA-bd_sf"/>
</dbReference>
<evidence type="ECO:0000256" key="1">
    <source>
        <dbReference type="ARBA" id="ARBA00023015"/>
    </source>
</evidence>
<accession>A0A0M8JNL0</accession>
<gene>
    <name evidence="5" type="ORF">ATHL_03425</name>
    <name evidence="6" type="ORF">ATHL_03427</name>
    <name evidence="7" type="ORF">DEQ80_08045</name>
</gene>
<dbReference type="PANTHER" id="PTHR33154:SF33">
    <property type="entry name" value="TRANSCRIPTIONAL REPRESSOR SDPR"/>
    <property type="match status" value="1"/>
</dbReference>
<evidence type="ECO:0000313" key="9">
    <source>
        <dbReference type="Proteomes" id="UP000264141"/>
    </source>
</evidence>
<dbReference type="RefSeq" id="WP_062196173.1">
    <property type="nucleotide sequence ID" value="NZ_DF967966.1"/>
</dbReference>
<dbReference type="OrthoDB" id="142007at2"/>
<dbReference type="InterPro" id="IPR051081">
    <property type="entry name" value="HTH_MetalResp_TranReg"/>
</dbReference>
<dbReference type="CDD" id="cd00090">
    <property type="entry name" value="HTH_ARSR"/>
    <property type="match status" value="1"/>
</dbReference>
<dbReference type="GO" id="GO:0003677">
    <property type="term" value="F:DNA binding"/>
    <property type="evidence" value="ECO:0007669"/>
    <property type="project" value="UniProtKB-KW"/>
</dbReference>
<dbReference type="Gene3D" id="1.10.10.10">
    <property type="entry name" value="Winged helix-like DNA-binding domain superfamily/Winged helix DNA-binding domain"/>
    <property type="match status" value="1"/>
</dbReference>
<dbReference type="PRINTS" id="PR00778">
    <property type="entry name" value="HTHARSR"/>
</dbReference>
<dbReference type="PROSITE" id="PS50987">
    <property type="entry name" value="HTH_ARSR_2"/>
    <property type="match status" value="1"/>
</dbReference>
<evidence type="ECO:0000256" key="3">
    <source>
        <dbReference type="ARBA" id="ARBA00023163"/>
    </source>
</evidence>
<evidence type="ECO:0000313" key="5">
    <source>
        <dbReference type="EMBL" id="GAP08520.1"/>
    </source>
</evidence>
<evidence type="ECO:0000313" key="7">
    <source>
        <dbReference type="EMBL" id="HCE17795.1"/>
    </source>
</evidence>
<reference evidence="8" key="2">
    <citation type="submission" date="2015-07" db="EMBL/GenBank/DDBJ databases">
        <title>Draft Genome Sequences of Anaerolinea thermolimosa IMO-1, Bellilinea caldifistulae GOMI-1, Leptolinea tardivitalis YMTK-2, Levilinea saccharolytica KIBI-1,Longilinea arvoryzae KOME-1, Previously Described as Members of the Anaerolineaceae (Chloroflexi).</title>
        <authorList>
            <person name="Sekiguchi Y."/>
            <person name="Ohashi A."/>
            <person name="Matsuura N."/>
            <person name="Tourlousse M.D."/>
        </authorList>
    </citation>
    <scope>NUCLEOTIDE SEQUENCE [LARGE SCALE GENOMIC DNA]</scope>
    <source>
        <strain evidence="8">IMO-1</strain>
    </source>
</reference>
<evidence type="ECO:0000313" key="8">
    <source>
        <dbReference type="Proteomes" id="UP000253922"/>
    </source>
</evidence>
<dbReference type="InterPro" id="IPR001845">
    <property type="entry name" value="HTH_ArsR_DNA-bd_dom"/>
</dbReference>
<keyword evidence="8" id="KW-1185">Reference proteome</keyword>
<dbReference type="EMBL" id="DF967966">
    <property type="protein sequence ID" value="GAP08522.1"/>
    <property type="molecule type" value="Genomic_DNA"/>
</dbReference>